<name>A0AAX3ZYQ8_RHOER</name>
<dbReference type="RefSeq" id="WP_308372709.1">
    <property type="nucleotide sequence ID" value="NZ_CP133194.1"/>
</dbReference>
<keyword evidence="7" id="KW-0614">Plasmid</keyword>
<dbReference type="Pfam" id="PF00440">
    <property type="entry name" value="TetR_N"/>
    <property type="match status" value="1"/>
</dbReference>
<keyword evidence="2 4" id="KW-0238">DNA-binding</keyword>
<evidence type="ECO:0000313" key="7">
    <source>
        <dbReference type="EMBL" id="WMN02202.1"/>
    </source>
</evidence>
<gene>
    <name evidence="7" type="ORF">QIE55_33280</name>
</gene>
<dbReference type="PANTHER" id="PTHR47506">
    <property type="entry name" value="TRANSCRIPTIONAL REGULATORY PROTEIN"/>
    <property type="match status" value="1"/>
</dbReference>
<dbReference type="Gene3D" id="1.10.357.10">
    <property type="entry name" value="Tetracycline Repressor, domain 2"/>
    <property type="match status" value="1"/>
</dbReference>
<evidence type="ECO:0000313" key="8">
    <source>
        <dbReference type="Proteomes" id="UP001230933"/>
    </source>
</evidence>
<feature type="region of interest" description="Disordered" evidence="5">
    <location>
        <begin position="1"/>
        <end position="24"/>
    </location>
</feature>
<accession>A0AAX3ZYQ8</accession>
<dbReference type="EMBL" id="CP133194">
    <property type="protein sequence ID" value="WMN02202.1"/>
    <property type="molecule type" value="Genomic_DNA"/>
</dbReference>
<evidence type="ECO:0000259" key="6">
    <source>
        <dbReference type="PROSITE" id="PS50977"/>
    </source>
</evidence>
<dbReference type="SUPFAM" id="SSF48498">
    <property type="entry name" value="Tetracyclin repressor-like, C-terminal domain"/>
    <property type="match status" value="1"/>
</dbReference>
<geneLocation type="plasmid" evidence="7 8">
    <name>pMGMM8_4</name>
</geneLocation>
<feature type="DNA-binding region" description="H-T-H motif" evidence="4">
    <location>
        <begin position="49"/>
        <end position="68"/>
    </location>
</feature>
<dbReference type="SUPFAM" id="SSF46689">
    <property type="entry name" value="Homeodomain-like"/>
    <property type="match status" value="1"/>
</dbReference>
<dbReference type="PROSITE" id="PS50977">
    <property type="entry name" value="HTH_TETR_2"/>
    <property type="match status" value="1"/>
</dbReference>
<dbReference type="InterPro" id="IPR001647">
    <property type="entry name" value="HTH_TetR"/>
</dbReference>
<proteinExistence type="predicted"/>
<dbReference type="PANTHER" id="PTHR47506:SF3">
    <property type="entry name" value="HTH-TYPE TRANSCRIPTIONAL REGULATOR LMRA"/>
    <property type="match status" value="1"/>
</dbReference>
<sequence length="220" mass="23925">MNDHNDLAESVDHGKTGRPPMQPRAKITREAILEVSATLFGRTGYAGTSINDILAISETTKGAMYFHFSKKESIAREMLHRWENVVSETVGKAAATGQPADRQVVMIYRELARRTETEAITRAGLILSVDQSLSGAHTAYDAWTEALTPIVVDAIRCGALDCAESMSRLADTLCAGFVGAVQVAASFDENHSITRRVDDLLLMWRGTDPASVRMIEGASL</sequence>
<evidence type="ECO:0000256" key="4">
    <source>
        <dbReference type="PROSITE-ProRule" id="PRU00335"/>
    </source>
</evidence>
<reference evidence="7" key="1">
    <citation type="submission" date="2023-08" db="EMBL/GenBank/DDBJ databases">
        <title>Isolation and Characterization of Rhodococcus erythropolis MGMM8.</title>
        <authorList>
            <person name="Diabankana R.G.C."/>
            <person name="Afordoanyi D.M."/>
            <person name="Validov S.Z."/>
        </authorList>
    </citation>
    <scope>NUCLEOTIDE SEQUENCE</scope>
    <source>
        <strain evidence="7">MGMM8</strain>
        <plasmid evidence="7">pMGMM8_4</plasmid>
    </source>
</reference>
<keyword evidence="1" id="KW-0805">Transcription regulation</keyword>
<dbReference type="AlphaFoldDB" id="A0AAX3ZYQ8"/>
<dbReference type="InterPro" id="IPR009057">
    <property type="entry name" value="Homeodomain-like_sf"/>
</dbReference>
<evidence type="ECO:0000256" key="2">
    <source>
        <dbReference type="ARBA" id="ARBA00023125"/>
    </source>
</evidence>
<feature type="compositionally biased region" description="Basic and acidic residues" evidence="5">
    <location>
        <begin position="1"/>
        <end position="15"/>
    </location>
</feature>
<evidence type="ECO:0000256" key="5">
    <source>
        <dbReference type="SAM" id="MobiDB-lite"/>
    </source>
</evidence>
<dbReference type="GO" id="GO:0003677">
    <property type="term" value="F:DNA binding"/>
    <property type="evidence" value="ECO:0007669"/>
    <property type="project" value="UniProtKB-UniRule"/>
</dbReference>
<keyword evidence="3" id="KW-0804">Transcription</keyword>
<dbReference type="InterPro" id="IPR036271">
    <property type="entry name" value="Tet_transcr_reg_TetR-rel_C_sf"/>
</dbReference>
<protein>
    <submittedName>
        <fullName evidence="7">TetR/AcrR family transcriptional regulator</fullName>
    </submittedName>
</protein>
<evidence type="ECO:0000256" key="3">
    <source>
        <dbReference type="ARBA" id="ARBA00023163"/>
    </source>
</evidence>
<organism evidence="7 8">
    <name type="scientific">Rhodococcus erythropolis</name>
    <name type="common">Arthrobacter picolinophilus</name>
    <dbReference type="NCBI Taxonomy" id="1833"/>
    <lineage>
        <taxon>Bacteria</taxon>
        <taxon>Bacillati</taxon>
        <taxon>Actinomycetota</taxon>
        <taxon>Actinomycetes</taxon>
        <taxon>Mycobacteriales</taxon>
        <taxon>Nocardiaceae</taxon>
        <taxon>Rhodococcus</taxon>
        <taxon>Rhodococcus erythropolis group</taxon>
    </lineage>
</organism>
<feature type="domain" description="HTH tetR-type" evidence="6">
    <location>
        <begin position="26"/>
        <end position="86"/>
    </location>
</feature>
<dbReference type="PRINTS" id="PR00455">
    <property type="entry name" value="HTHTETR"/>
</dbReference>
<dbReference type="Proteomes" id="UP001230933">
    <property type="component" value="Plasmid pMGMM8_4"/>
</dbReference>
<evidence type="ECO:0000256" key="1">
    <source>
        <dbReference type="ARBA" id="ARBA00023015"/>
    </source>
</evidence>